<dbReference type="EMBL" id="OOIL02000305">
    <property type="protein sequence ID" value="VFQ63560.1"/>
    <property type="molecule type" value="Genomic_DNA"/>
</dbReference>
<dbReference type="AlphaFoldDB" id="A0A484KDV2"/>
<dbReference type="OrthoDB" id="5370059at2759"/>
<dbReference type="Gene3D" id="2.130.10.30">
    <property type="entry name" value="Regulator of chromosome condensation 1/beta-lactamase-inhibitor protein II"/>
    <property type="match status" value="1"/>
</dbReference>
<name>A0A484KDV2_9ASTE</name>
<gene>
    <name evidence="1" type="ORF">CCAM_LOCUS5336</name>
</gene>
<evidence type="ECO:0000313" key="2">
    <source>
        <dbReference type="Proteomes" id="UP000595140"/>
    </source>
</evidence>
<dbReference type="Proteomes" id="UP000595140">
    <property type="component" value="Unassembled WGS sequence"/>
</dbReference>
<proteinExistence type="predicted"/>
<dbReference type="InterPro" id="IPR009091">
    <property type="entry name" value="RCC1/BLIP-II"/>
</dbReference>
<organism evidence="1 2">
    <name type="scientific">Cuscuta campestris</name>
    <dbReference type="NCBI Taxonomy" id="132261"/>
    <lineage>
        <taxon>Eukaryota</taxon>
        <taxon>Viridiplantae</taxon>
        <taxon>Streptophyta</taxon>
        <taxon>Embryophyta</taxon>
        <taxon>Tracheophyta</taxon>
        <taxon>Spermatophyta</taxon>
        <taxon>Magnoliopsida</taxon>
        <taxon>eudicotyledons</taxon>
        <taxon>Gunneridae</taxon>
        <taxon>Pentapetalae</taxon>
        <taxon>asterids</taxon>
        <taxon>lamiids</taxon>
        <taxon>Solanales</taxon>
        <taxon>Convolvulaceae</taxon>
        <taxon>Cuscuteae</taxon>
        <taxon>Cuscuta</taxon>
        <taxon>Cuscuta subgen. Grammica</taxon>
        <taxon>Cuscuta sect. Cleistogrammica</taxon>
    </lineage>
</organism>
<dbReference type="Pfam" id="PF00415">
    <property type="entry name" value="RCC1"/>
    <property type="match status" value="1"/>
</dbReference>
<dbReference type="InterPro" id="IPR000408">
    <property type="entry name" value="Reg_chr_condens"/>
</dbReference>
<sequence>MVMVACGWPYTISMSSFFSGSLYTYGWSQHGQLGYGDCQDQAILSPINLNFWAVMSFLSYVDANGIKGLWRL</sequence>
<evidence type="ECO:0000313" key="1">
    <source>
        <dbReference type="EMBL" id="VFQ63560.1"/>
    </source>
</evidence>
<keyword evidence="2" id="KW-1185">Reference proteome</keyword>
<dbReference type="SUPFAM" id="SSF50985">
    <property type="entry name" value="RCC1/BLIP-II"/>
    <property type="match status" value="1"/>
</dbReference>
<reference evidence="1 2" key="1">
    <citation type="submission" date="2018-04" db="EMBL/GenBank/DDBJ databases">
        <authorList>
            <person name="Vogel A."/>
        </authorList>
    </citation>
    <scope>NUCLEOTIDE SEQUENCE [LARGE SCALE GENOMIC DNA]</scope>
</reference>
<protein>
    <submittedName>
        <fullName evidence="1">Uncharacterized protein</fullName>
    </submittedName>
</protein>
<accession>A0A484KDV2</accession>